<dbReference type="Gene3D" id="2.60.120.200">
    <property type="match status" value="1"/>
</dbReference>
<dbReference type="SUPFAM" id="SSF49899">
    <property type="entry name" value="Concanavalin A-like lectins/glucanases"/>
    <property type="match status" value="1"/>
</dbReference>
<protein>
    <submittedName>
        <fullName evidence="3">Beta-glucanase</fullName>
    </submittedName>
</protein>
<dbReference type="PROSITE" id="PS51762">
    <property type="entry name" value="GH16_2"/>
    <property type="match status" value="1"/>
</dbReference>
<organism evidence="3 4">
    <name type="scientific">Spirosoma radiotolerans</name>
    <dbReference type="NCBI Taxonomy" id="1379870"/>
    <lineage>
        <taxon>Bacteria</taxon>
        <taxon>Pseudomonadati</taxon>
        <taxon>Bacteroidota</taxon>
        <taxon>Cytophagia</taxon>
        <taxon>Cytophagales</taxon>
        <taxon>Cytophagaceae</taxon>
        <taxon>Spirosoma</taxon>
    </lineage>
</organism>
<dbReference type="PATRIC" id="fig|1379870.5.peg.1084"/>
<name>A0A0E3ZZQ9_9BACT</name>
<dbReference type="InterPro" id="IPR000757">
    <property type="entry name" value="Beta-glucanase-like"/>
</dbReference>
<dbReference type="InterPro" id="IPR050546">
    <property type="entry name" value="Glycosyl_Hydrlase_16"/>
</dbReference>
<dbReference type="STRING" id="1379870.SD10_04995"/>
<dbReference type="EMBL" id="CP010429">
    <property type="protein sequence ID" value="AKD58338.1"/>
    <property type="molecule type" value="Genomic_DNA"/>
</dbReference>
<dbReference type="Proteomes" id="UP000033054">
    <property type="component" value="Chromosome"/>
</dbReference>
<dbReference type="PANTHER" id="PTHR10963">
    <property type="entry name" value="GLYCOSYL HYDROLASE-RELATED"/>
    <property type="match status" value="1"/>
</dbReference>
<evidence type="ECO:0000259" key="2">
    <source>
        <dbReference type="PROSITE" id="PS51762"/>
    </source>
</evidence>
<evidence type="ECO:0000256" key="1">
    <source>
        <dbReference type="ARBA" id="ARBA00006865"/>
    </source>
</evidence>
<comment type="similarity">
    <text evidence="1">Belongs to the glycosyl hydrolase 16 family.</text>
</comment>
<dbReference type="Pfam" id="PF00722">
    <property type="entry name" value="Glyco_hydro_16"/>
    <property type="match status" value="1"/>
</dbReference>
<dbReference type="GO" id="GO:0004553">
    <property type="term" value="F:hydrolase activity, hydrolyzing O-glycosyl compounds"/>
    <property type="evidence" value="ECO:0007669"/>
    <property type="project" value="InterPro"/>
</dbReference>
<accession>A0A0E3ZZQ9</accession>
<dbReference type="KEGG" id="srd:SD10_04995"/>
<dbReference type="CDD" id="cd08023">
    <property type="entry name" value="GH16_laminarinase_like"/>
    <property type="match status" value="1"/>
</dbReference>
<feature type="domain" description="GH16" evidence="2">
    <location>
        <begin position="34"/>
        <end position="275"/>
    </location>
</feature>
<reference evidence="3 4" key="1">
    <citation type="journal article" date="2014" name="Curr. Microbiol.">
        <title>Spirosoma radiotolerans sp. nov., a gamma-radiation-resistant bacterium isolated from gamma ray-irradiated soil.</title>
        <authorList>
            <person name="Lee J.J."/>
            <person name="Srinivasan S."/>
            <person name="Lim S."/>
            <person name="Joe M."/>
            <person name="Im S."/>
            <person name="Bae S.I."/>
            <person name="Park K.R."/>
            <person name="Han J.H."/>
            <person name="Park S.H."/>
            <person name="Joo B.M."/>
            <person name="Park S.J."/>
            <person name="Kim M.K."/>
        </authorList>
    </citation>
    <scope>NUCLEOTIDE SEQUENCE [LARGE SCALE GENOMIC DNA]</scope>
    <source>
        <strain evidence="3 4">DG5A</strain>
    </source>
</reference>
<dbReference type="InterPro" id="IPR013320">
    <property type="entry name" value="ConA-like_dom_sf"/>
</dbReference>
<dbReference type="HOGENOM" id="CLU_019533_0_3_10"/>
<evidence type="ECO:0000313" key="3">
    <source>
        <dbReference type="EMBL" id="AKD58338.1"/>
    </source>
</evidence>
<dbReference type="GO" id="GO:0005975">
    <property type="term" value="P:carbohydrate metabolic process"/>
    <property type="evidence" value="ECO:0007669"/>
    <property type="project" value="InterPro"/>
</dbReference>
<dbReference type="PANTHER" id="PTHR10963:SF55">
    <property type="entry name" value="GLYCOSIDE HYDROLASE FAMILY 16 PROTEIN"/>
    <property type="match status" value="1"/>
</dbReference>
<proteinExistence type="inferred from homology"/>
<sequence>MFLLLMSSYGFCQSAEVAASRPKTTWKLVWADEFTANGAPDPKNWTFENGFVRNNELQWYQPDNARCENGLLIIEGRREKRPNPAYQTNSTTWKTSRPSIDYTASSLTTKGLHQWQYGRFEMKARIDTHPGLWPAFWTLGVLGEWPSNGEIDIMEYYRNMLLANVAWATSKRYTAKWSSIKKPINTFYDPDWSAKFHIWRMDWDENAISLYVDDQLLNTISLAETINQDGTGTNPFRQPHYLLLNLAIGGDNGGDPSATSFPRQFVVDYVRVYQQ</sequence>
<gene>
    <name evidence="3" type="ORF">SD10_04995</name>
</gene>
<keyword evidence="4" id="KW-1185">Reference proteome</keyword>
<evidence type="ECO:0000313" key="4">
    <source>
        <dbReference type="Proteomes" id="UP000033054"/>
    </source>
</evidence>
<dbReference type="AlphaFoldDB" id="A0A0E3ZZQ9"/>